<dbReference type="InterPro" id="IPR014522">
    <property type="entry name" value="ArtA"/>
</dbReference>
<dbReference type="EC" id="3.4.22.-" evidence="9"/>
<dbReference type="GO" id="GO:0005886">
    <property type="term" value="C:plasma membrane"/>
    <property type="evidence" value="ECO:0007669"/>
    <property type="project" value="UniProtKB-SubCell"/>
</dbReference>
<evidence type="ECO:0000313" key="9">
    <source>
        <dbReference type="EMBL" id="MFD1566776.1"/>
    </source>
</evidence>
<evidence type="ECO:0000256" key="1">
    <source>
        <dbReference type="ARBA" id="ARBA00004651"/>
    </source>
</evidence>
<keyword evidence="3" id="KW-0645">Protease</keyword>
<keyword evidence="7 8" id="KW-0472">Membrane</keyword>
<dbReference type="EMBL" id="JBHUCZ010000001">
    <property type="protein sequence ID" value="MFD1566776.1"/>
    <property type="molecule type" value="Genomic_DNA"/>
</dbReference>
<dbReference type="GO" id="GO:0006508">
    <property type="term" value="P:proteolysis"/>
    <property type="evidence" value="ECO:0007669"/>
    <property type="project" value="UniProtKB-KW"/>
</dbReference>
<evidence type="ECO:0000313" key="10">
    <source>
        <dbReference type="Proteomes" id="UP001597139"/>
    </source>
</evidence>
<dbReference type="InterPro" id="IPR019127">
    <property type="entry name" value="Exosortase"/>
</dbReference>
<dbReference type="InterPro" id="IPR026392">
    <property type="entry name" value="Exo/Archaeosortase_dom"/>
</dbReference>
<name>A0ABD6BP59_9EURY</name>
<comment type="subcellular location">
    <subcellularLocation>
        <location evidence="1">Cell membrane</location>
        <topology evidence="1">Multi-pass membrane protein</topology>
    </subcellularLocation>
</comment>
<evidence type="ECO:0000256" key="7">
    <source>
        <dbReference type="ARBA" id="ARBA00023136"/>
    </source>
</evidence>
<keyword evidence="6 8" id="KW-1133">Transmembrane helix</keyword>
<dbReference type="AlphaFoldDB" id="A0ABD6BP59"/>
<organism evidence="9 10">
    <name type="scientific">Halolamina litorea</name>
    <dbReference type="NCBI Taxonomy" id="1515593"/>
    <lineage>
        <taxon>Archaea</taxon>
        <taxon>Methanobacteriati</taxon>
        <taxon>Methanobacteriota</taxon>
        <taxon>Stenosarchaea group</taxon>
        <taxon>Halobacteria</taxon>
        <taxon>Halobacteriales</taxon>
        <taxon>Haloferacaceae</taxon>
    </lineage>
</organism>
<feature type="transmembrane region" description="Helical" evidence="8">
    <location>
        <begin position="287"/>
        <end position="305"/>
    </location>
</feature>
<feature type="transmembrane region" description="Helical" evidence="8">
    <location>
        <begin position="119"/>
        <end position="136"/>
    </location>
</feature>
<comment type="caution">
    <text evidence="9">The sequence shown here is derived from an EMBL/GenBank/DDBJ whole genome shotgun (WGS) entry which is preliminary data.</text>
</comment>
<feature type="transmembrane region" description="Helical" evidence="8">
    <location>
        <begin position="18"/>
        <end position="37"/>
    </location>
</feature>
<evidence type="ECO:0000256" key="8">
    <source>
        <dbReference type="SAM" id="Phobius"/>
    </source>
</evidence>
<evidence type="ECO:0000256" key="6">
    <source>
        <dbReference type="ARBA" id="ARBA00022989"/>
    </source>
</evidence>
<dbReference type="RefSeq" id="WP_267646067.1">
    <property type="nucleotide sequence ID" value="NZ_JANHGR010000001.1"/>
</dbReference>
<accession>A0ABD6BP59</accession>
<evidence type="ECO:0000256" key="3">
    <source>
        <dbReference type="ARBA" id="ARBA00022670"/>
    </source>
</evidence>
<feature type="transmembrane region" description="Helical" evidence="8">
    <location>
        <begin position="92"/>
        <end position="112"/>
    </location>
</feature>
<dbReference type="GO" id="GO:0008233">
    <property type="term" value="F:peptidase activity"/>
    <property type="evidence" value="ECO:0007669"/>
    <property type="project" value="UniProtKB-KW"/>
</dbReference>
<keyword evidence="5 9" id="KW-0378">Hydrolase</keyword>
<dbReference type="NCBIfam" id="TIGR04125">
    <property type="entry name" value="exosort_PGF_TRM"/>
    <property type="match status" value="1"/>
</dbReference>
<dbReference type="Pfam" id="PF09721">
    <property type="entry name" value="Exosortase_EpsH"/>
    <property type="match status" value="1"/>
</dbReference>
<keyword evidence="2" id="KW-1003">Cell membrane</keyword>
<gene>
    <name evidence="9" type="primary">artA</name>
    <name evidence="9" type="ORF">ACFSAU_04660</name>
</gene>
<sequence>MAGIAGSVPPWLLDVTDVLAWIVIGAFTLGAVLEITARRRDRNAQRGSLQAAIGAGRHQLRHARTAATAGWGLFAVFWLLLFPHFAFVHKSYVEGVLALLAVPASLYAGYLLWQGRDTLFLLSRSTAIMGLVYLPFETIPAINLGGVRIPSPREVLIETVAAQTGFMIRLFGSDPELIAGPQGYMNTYEFIAADGHVLQFSVVLACTGLGSIAIFAGLIGAVRAPLRRKLRGLAVAVPVIYGLNLLRTTFIGITFGEQLLQVFPNLVLTMFGGTDPYRVSWYVSDRIISQVLAVVALVGVTYLVVRELPEILTIIEDVLFMVTGDEYDLSEALELPRTATDAQLPETGD</sequence>
<protein>
    <submittedName>
        <fullName evidence="9">Archaeosortase A</fullName>
        <ecNumber evidence="9">3.4.22.-</ecNumber>
    </submittedName>
</protein>
<keyword evidence="4 8" id="KW-0812">Transmembrane</keyword>
<feature type="transmembrane region" description="Helical" evidence="8">
    <location>
        <begin position="66"/>
        <end position="86"/>
    </location>
</feature>
<evidence type="ECO:0000256" key="4">
    <source>
        <dbReference type="ARBA" id="ARBA00022692"/>
    </source>
</evidence>
<dbReference type="Proteomes" id="UP001597139">
    <property type="component" value="Unassembled WGS sequence"/>
</dbReference>
<dbReference type="NCBIfam" id="TIGR04178">
    <property type="entry name" value="exo_archaeo"/>
    <property type="match status" value="1"/>
</dbReference>
<proteinExistence type="predicted"/>
<feature type="transmembrane region" description="Helical" evidence="8">
    <location>
        <begin position="197"/>
        <end position="221"/>
    </location>
</feature>
<evidence type="ECO:0000256" key="5">
    <source>
        <dbReference type="ARBA" id="ARBA00022801"/>
    </source>
</evidence>
<keyword evidence="10" id="KW-1185">Reference proteome</keyword>
<reference evidence="9 10" key="1">
    <citation type="journal article" date="2019" name="Int. J. Syst. Evol. Microbiol.">
        <title>The Global Catalogue of Microorganisms (GCM) 10K type strain sequencing project: providing services to taxonomists for standard genome sequencing and annotation.</title>
        <authorList>
            <consortium name="The Broad Institute Genomics Platform"/>
            <consortium name="The Broad Institute Genome Sequencing Center for Infectious Disease"/>
            <person name="Wu L."/>
            <person name="Ma J."/>
        </authorList>
    </citation>
    <scope>NUCLEOTIDE SEQUENCE [LARGE SCALE GENOMIC DNA]</scope>
    <source>
        <strain evidence="9 10">CGMCC 1.12859</strain>
    </source>
</reference>
<evidence type="ECO:0000256" key="2">
    <source>
        <dbReference type="ARBA" id="ARBA00022475"/>
    </source>
</evidence>
<feature type="transmembrane region" description="Helical" evidence="8">
    <location>
        <begin position="233"/>
        <end position="255"/>
    </location>
</feature>